<evidence type="ECO:0000313" key="1">
    <source>
        <dbReference type="EMBL" id="KAI8429883.1"/>
    </source>
</evidence>
<name>A0ACC0K0I9_CHOFU</name>
<proteinExistence type="predicted"/>
<dbReference type="EMBL" id="CM046131">
    <property type="protein sequence ID" value="KAI8429883.1"/>
    <property type="molecule type" value="Genomic_DNA"/>
</dbReference>
<dbReference type="Proteomes" id="UP001064048">
    <property type="component" value="Chromosome Z"/>
</dbReference>
<reference evidence="1 2" key="1">
    <citation type="journal article" date="2022" name="Genome Biol. Evol.">
        <title>The Spruce Budworm Genome: Reconstructing the Evolutionary History of Antifreeze Proteins.</title>
        <authorList>
            <person name="Beliveau C."/>
            <person name="Gagne P."/>
            <person name="Picq S."/>
            <person name="Vernygora O."/>
            <person name="Keeling C.I."/>
            <person name="Pinkney K."/>
            <person name="Doucet D."/>
            <person name="Wen F."/>
            <person name="Johnston J.S."/>
            <person name="Maaroufi H."/>
            <person name="Boyle B."/>
            <person name="Laroche J."/>
            <person name="Dewar K."/>
            <person name="Juretic N."/>
            <person name="Blackburn G."/>
            <person name="Nisole A."/>
            <person name="Brunet B."/>
            <person name="Brandao M."/>
            <person name="Lumley L."/>
            <person name="Duan J."/>
            <person name="Quan G."/>
            <person name="Lucarotti C.J."/>
            <person name="Roe A.D."/>
            <person name="Sperling F.A.H."/>
            <person name="Levesque R.C."/>
            <person name="Cusson M."/>
        </authorList>
    </citation>
    <scope>NUCLEOTIDE SEQUENCE [LARGE SCALE GENOMIC DNA]</scope>
    <source>
        <strain evidence="1">Glfc:IPQL:Cfum</strain>
    </source>
</reference>
<protein>
    <submittedName>
        <fullName evidence="1">Uncharacterized protein</fullName>
    </submittedName>
</protein>
<keyword evidence="2" id="KW-1185">Reference proteome</keyword>
<gene>
    <name evidence="1" type="ORF">MSG28_000367</name>
</gene>
<evidence type="ECO:0000313" key="2">
    <source>
        <dbReference type="Proteomes" id="UP001064048"/>
    </source>
</evidence>
<sequence length="188" mass="21614">MSSSRGNIQRTRPQKHQNKTAYKNDLHDKTNKTKFLNSLSISGVCKRCKDILDWKIKYKKYKPLTSPRKCVGCEEKTVKYAYHVLCGKCAAEKNVCAKCCTSVEVHEPEENTPNVDVQTMLKGLPERKRRTIIRFINKTQGEDNKLSPDMTSRIVEMIQNMDQINLDDDDDFDGFASDDEQSQNDSDE</sequence>
<comment type="caution">
    <text evidence="1">The sequence shown here is derived from an EMBL/GenBank/DDBJ whole genome shotgun (WGS) entry which is preliminary data.</text>
</comment>
<organism evidence="1 2">
    <name type="scientific">Choristoneura fumiferana</name>
    <name type="common">Spruce budworm moth</name>
    <name type="synonym">Archips fumiferana</name>
    <dbReference type="NCBI Taxonomy" id="7141"/>
    <lineage>
        <taxon>Eukaryota</taxon>
        <taxon>Metazoa</taxon>
        <taxon>Ecdysozoa</taxon>
        <taxon>Arthropoda</taxon>
        <taxon>Hexapoda</taxon>
        <taxon>Insecta</taxon>
        <taxon>Pterygota</taxon>
        <taxon>Neoptera</taxon>
        <taxon>Endopterygota</taxon>
        <taxon>Lepidoptera</taxon>
        <taxon>Glossata</taxon>
        <taxon>Ditrysia</taxon>
        <taxon>Tortricoidea</taxon>
        <taxon>Tortricidae</taxon>
        <taxon>Tortricinae</taxon>
        <taxon>Choristoneura</taxon>
    </lineage>
</organism>
<accession>A0ACC0K0I9</accession>